<dbReference type="AlphaFoldDB" id="A0AAW1LS85"/>
<proteinExistence type="predicted"/>
<keyword evidence="3" id="KW-1185">Reference proteome</keyword>
<evidence type="ECO:0000256" key="1">
    <source>
        <dbReference type="SAM" id="Phobius"/>
    </source>
</evidence>
<feature type="transmembrane region" description="Helical" evidence="1">
    <location>
        <begin position="36"/>
        <end position="59"/>
    </location>
</feature>
<name>A0AAW1LS85_POPJA</name>
<dbReference type="Proteomes" id="UP001458880">
    <property type="component" value="Unassembled WGS sequence"/>
</dbReference>
<sequence length="68" mass="8111">MKQETLQYDAIHLERRILWIFGIYSGKDFPPRNLHFLRALVTFSVLIIFVLGMFVEIIVDHNNFQVVF</sequence>
<gene>
    <name evidence="2" type="ORF">QE152_g10876</name>
</gene>
<dbReference type="EMBL" id="JASPKY010000103">
    <property type="protein sequence ID" value="KAK9737209.1"/>
    <property type="molecule type" value="Genomic_DNA"/>
</dbReference>
<comment type="caution">
    <text evidence="2">The sequence shown here is derived from an EMBL/GenBank/DDBJ whole genome shotgun (WGS) entry which is preliminary data.</text>
</comment>
<keyword evidence="1" id="KW-1133">Transmembrane helix</keyword>
<evidence type="ECO:0000313" key="2">
    <source>
        <dbReference type="EMBL" id="KAK9737209.1"/>
    </source>
</evidence>
<accession>A0AAW1LS85</accession>
<keyword evidence="1" id="KW-0812">Transmembrane</keyword>
<keyword evidence="1" id="KW-0472">Membrane</keyword>
<reference evidence="2 3" key="1">
    <citation type="journal article" date="2024" name="BMC Genomics">
        <title>De novo assembly and annotation of Popillia japonica's genome with initial clues to its potential as an invasive pest.</title>
        <authorList>
            <person name="Cucini C."/>
            <person name="Boschi S."/>
            <person name="Funari R."/>
            <person name="Cardaioli E."/>
            <person name="Iannotti N."/>
            <person name="Marturano G."/>
            <person name="Paoli F."/>
            <person name="Bruttini M."/>
            <person name="Carapelli A."/>
            <person name="Frati F."/>
            <person name="Nardi F."/>
        </authorList>
    </citation>
    <scope>NUCLEOTIDE SEQUENCE [LARGE SCALE GENOMIC DNA]</scope>
    <source>
        <strain evidence="2">DMR45628</strain>
    </source>
</reference>
<organism evidence="2 3">
    <name type="scientific">Popillia japonica</name>
    <name type="common">Japanese beetle</name>
    <dbReference type="NCBI Taxonomy" id="7064"/>
    <lineage>
        <taxon>Eukaryota</taxon>
        <taxon>Metazoa</taxon>
        <taxon>Ecdysozoa</taxon>
        <taxon>Arthropoda</taxon>
        <taxon>Hexapoda</taxon>
        <taxon>Insecta</taxon>
        <taxon>Pterygota</taxon>
        <taxon>Neoptera</taxon>
        <taxon>Endopterygota</taxon>
        <taxon>Coleoptera</taxon>
        <taxon>Polyphaga</taxon>
        <taxon>Scarabaeiformia</taxon>
        <taxon>Scarabaeidae</taxon>
        <taxon>Rutelinae</taxon>
        <taxon>Popillia</taxon>
    </lineage>
</organism>
<evidence type="ECO:0000313" key="3">
    <source>
        <dbReference type="Proteomes" id="UP001458880"/>
    </source>
</evidence>
<protein>
    <submittedName>
        <fullName evidence="2">Uncharacterized protein</fullName>
    </submittedName>
</protein>